<dbReference type="InterPro" id="IPR027113">
    <property type="entry name" value="Transc_fact_NFYB/HAP3"/>
</dbReference>
<dbReference type="AlphaFoldDB" id="A0A9Q1LV72"/>
<dbReference type="InterPro" id="IPR003958">
    <property type="entry name" value="CBFA_NFYB_domain"/>
</dbReference>
<dbReference type="PANTHER" id="PTHR11064:SF115">
    <property type="entry name" value="NUCLEAR TRANSCRIPTION FACTOR Y SUBUNIT B-9"/>
    <property type="match status" value="1"/>
</dbReference>
<comment type="similarity">
    <text evidence="1">Belongs to the NFYB/HAP3 subunit family.</text>
</comment>
<evidence type="ECO:0000256" key="1">
    <source>
        <dbReference type="ARBA" id="ARBA00009053"/>
    </source>
</evidence>
<evidence type="ECO:0000259" key="5">
    <source>
        <dbReference type="Pfam" id="PF00808"/>
    </source>
</evidence>
<dbReference type="CDD" id="cd22907">
    <property type="entry name" value="HFD_NFYB"/>
    <property type="match status" value="1"/>
</dbReference>
<evidence type="ECO:0000256" key="2">
    <source>
        <dbReference type="ARBA" id="ARBA00023015"/>
    </source>
</evidence>
<keyword evidence="7" id="KW-1185">Reference proteome</keyword>
<reference evidence="7" key="1">
    <citation type="journal article" date="2023" name="Proc. Natl. Acad. Sci. U.S.A.">
        <title>Genomic and structural basis for evolution of tropane alkaloid biosynthesis.</title>
        <authorList>
            <person name="Wanga Y.-J."/>
            <person name="Taina T."/>
            <person name="Yua J.-Y."/>
            <person name="Lia J."/>
            <person name="Xua B."/>
            <person name="Chenc J."/>
            <person name="D'Auriad J.C."/>
            <person name="Huanga J.-P."/>
            <person name="Huanga S.-X."/>
        </authorList>
    </citation>
    <scope>NUCLEOTIDE SEQUENCE [LARGE SCALE GENOMIC DNA]</scope>
    <source>
        <strain evidence="7">cv. KIB-2019</strain>
    </source>
</reference>
<dbReference type="GO" id="GO:0000978">
    <property type="term" value="F:RNA polymerase II cis-regulatory region sequence-specific DNA binding"/>
    <property type="evidence" value="ECO:0007669"/>
    <property type="project" value="TreeGrafter"/>
</dbReference>
<dbReference type="InterPro" id="IPR009072">
    <property type="entry name" value="Histone-fold"/>
</dbReference>
<dbReference type="OrthoDB" id="1294928at2759"/>
<comment type="caution">
    <text evidence="6">The sequence shown here is derived from an EMBL/GenBank/DDBJ whole genome shotgun (WGS) entry which is preliminary data.</text>
</comment>
<dbReference type="Gene3D" id="1.10.20.10">
    <property type="entry name" value="Histone, subunit A"/>
    <property type="match status" value="1"/>
</dbReference>
<feature type="region of interest" description="Disordered" evidence="4">
    <location>
        <begin position="177"/>
        <end position="210"/>
    </location>
</feature>
<dbReference type="Pfam" id="PF00808">
    <property type="entry name" value="CBFD_NFYB_HMF"/>
    <property type="match status" value="1"/>
</dbReference>
<proteinExistence type="inferred from homology"/>
<keyword evidence="2" id="KW-0805">Transcription regulation</keyword>
<dbReference type="GO" id="GO:0016602">
    <property type="term" value="C:CCAAT-binding factor complex"/>
    <property type="evidence" value="ECO:0007669"/>
    <property type="project" value="InterPro"/>
</dbReference>
<protein>
    <recommendedName>
        <fullName evidence="5">Transcription factor CBF/NF-Y/archaeal histone domain-containing protein</fullName>
    </recommendedName>
</protein>
<organism evidence="6 7">
    <name type="scientific">Anisodus acutangulus</name>
    <dbReference type="NCBI Taxonomy" id="402998"/>
    <lineage>
        <taxon>Eukaryota</taxon>
        <taxon>Viridiplantae</taxon>
        <taxon>Streptophyta</taxon>
        <taxon>Embryophyta</taxon>
        <taxon>Tracheophyta</taxon>
        <taxon>Spermatophyta</taxon>
        <taxon>Magnoliopsida</taxon>
        <taxon>eudicotyledons</taxon>
        <taxon>Gunneridae</taxon>
        <taxon>Pentapetalae</taxon>
        <taxon>asterids</taxon>
        <taxon>lamiids</taxon>
        <taxon>Solanales</taxon>
        <taxon>Solanaceae</taxon>
        <taxon>Solanoideae</taxon>
        <taxon>Hyoscyameae</taxon>
        <taxon>Anisodus</taxon>
    </lineage>
</organism>
<dbReference type="GO" id="GO:0046982">
    <property type="term" value="F:protein heterodimerization activity"/>
    <property type="evidence" value="ECO:0007669"/>
    <property type="project" value="InterPro"/>
</dbReference>
<evidence type="ECO:0000313" key="7">
    <source>
        <dbReference type="Proteomes" id="UP001152561"/>
    </source>
</evidence>
<dbReference type="EMBL" id="JAJAGQ010000014">
    <property type="protein sequence ID" value="KAJ8542827.1"/>
    <property type="molecule type" value="Genomic_DNA"/>
</dbReference>
<evidence type="ECO:0000256" key="4">
    <source>
        <dbReference type="SAM" id="MobiDB-lite"/>
    </source>
</evidence>
<keyword evidence="3" id="KW-0804">Transcription</keyword>
<feature type="domain" description="Transcription factor CBF/NF-Y/archaeal histone" evidence="5">
    <location>
        <begin position="30"/>
        <end position="93"/>
    </location>
</feature>
<dbReference type="Proteomes" id="UP001152561">
    <property type="component" value="Unassembled WGS sequence"/>
</dbReference>
<name>A0A9Q1LV72_9SOLA</name>
<evidence type="ECO:0000313" key="6">
    <source>
        <dbReference type="EMBL" id="KAJ8542827.1"/>
    </source>
</evidence>
<dbReference type="PRINTS" id="PR00615">
    <property type="entry name" value="CCAATSUBUNTA"/>
</dbReference>
<sequence length="210" mass="23675">MHGRDSYFMSNATCTEEAEQLASHLQNLHLSVANVTRIMSRNLPQHAKVTDETKESVQKLVSSYIHHITKKANERCKREQRRTVTAEDILWAMNKIGLTNYVGPLILYLHKYREQEAKSSLNTRMPNFELALAPPIAAAPILPINYAPTPAYSYPHFPSNPAAAAMMNGFSLNFRNKMARDDSPTESSSSSSATNYGLRGVKDPYEQFRQ</sequence>
<evidence type="ECO:0000256" key="3">
    <source>
        <dbReference type="ARBA" id="ARBA00023163"/>
    </source>
</evidence>
<accession>A0A9Q1LV72</accession>
<dbReference type="GO" id="GO:0001228">
    <property type="term" value="F:DNA-binding transcription activator activity, RNA polymerase II-specific"/>
    <property type="evidence" value="ECO:0007669"/>
    <property type="project" value="InterPro"/>
</dbReference>
<dbReference type="PANTHER" id="PTHR11064">
    <property type="entry name" value="CCAAT-BINDING TRANSCRIPTION FACTOR-RELATED"/>
    <property type="match status" value="1"/>
</dbReference>
<feature type="compositionally biased region" description="Basic and acidic residues" evidence="4">
    <location>
        <begin position="200"/>
        <end position="210"/>
    </location>
</feature>
<gene>
    <name evidence="6" type="ORF">K7X08_005350</name>
</gene>
<dbReference type="SUPFAM" id="SSF47113">
    <property type="entry name" value="Histone-fold"/>
    <property type="match status" value="1"/>
</dbReference>